<evidence type="ECO:0000256" key="1">
    <source>
        <dbReference type="SAM" id="Phobius"/>
    </source>
</evidence>
<proteinExistence type="predicted"/>
<feature type="transmembrane region" description="Helical" evidence="1">
    <location>
        <begin position="137"/>
        <end position="157"/>
    </location>
</feature>
<organism evidence="2 3">
    <name type="scientific">Saccharopolyspora dendranthemae</name>
    <dbReference type="NCBI Taxonomy" id="1181886"/>
    <lineage>
        <taxon>Bacteria</taxon>
        <taxon>Bacillati</taxon>
        <taxon>Actinomycetota</taxon>
        <taxon>Actinomycetes</taxon>
        <taxon>Pseudonocardiales</taxon>
        <taxon>Pseudonocardiaceae</taxon>
        <taxon>Saccharopolyspora</taxon>
    </lineage>
</organism>
<protein>
    <submittedName>
        <fullName evidence="2">Uncharacterized protein</fullName>
    </submittedName>
</protein>
<sequence>MIIGPLVWFAGLLVRHLAIQFSGLTSEQRAHFDAQNFAAPRELAAYAQDPALVTAGYALFAGGTILLFPAVLTFARIVAARCPRLGWWGGTLFATSLFARLYYSGVELTAFRLVDALGLDQATQVVLDSYAELSYGLWRIPVTAALGALVGIVLLVIGAFRAGVIGLGRAALLLSFGWVFMGVLKESDLVFGVLGGGVAVCLVFIPLGITVLRDRIPPLHATVEPLTGTARTRPTPPIW</sequence>
<feature type="transmembrane region" description="Helical" evidence="1">
    <location>
        <begin position="189"/>
        <end position="212"/>
    </location>
</feature>
<evidence type="ECO:0000313" key="2">
    <source>
        <dbReference type="EMBL" id="TWF93208.1"/>
    </source>
</evidence>
<keyword evidence="3" id="KW-1185">Reference proteome</keyword>
<keyword evidence="1" id="KW-0472">Membrane</keyword>
<keyword evidence="1" id="KW-0812">Transmembrane</keyword>
<comment type="caution">
    <text evidence="2">The sequence shown here is derived from an EMBL/GenBank/DDBJ whole genome shotgun (WGS) entry which is preliminary data.</text>
</comment>
<evidence type="ECO:0000313" key="3">
    <source>
        <dbReference type="Proteomes" id="UP000316184"/>
    </source>
</evidence>
<gene>
    <name evidence="2" type="ORF">FHU35_1548</name>
</gene>
<feature type="transmembrane region" description="Helical" evidence="1">
    <location>
        <begin position="164"/>
        <end position="183"/>
    </location>
</feature>
<feature type="transmembrane region" description="Helical" evidence="1">
    <location>
        <begin position="57"/>
        <end position="78"/>
    </location>
</feature>
<name>A0A561U1H0_9PSEU</name>
<dbReference type="AlphaFoldDB" id="A0A561U1H0"/>
<keyword evidence="1" id="KW-1133">Transmembrane helix</keyword>
<feature type="transmembrane region" description="Helical" evidence="1">
    <location>
        <begin position="85"/>
        <end position="103"/>
    </location>
</feature>
<dbReference type="Proteomes" id="UP000316184">
    <property type="component" value="Unassembled WGS sequence"/>
</dbReference>
<accession>A0A561U1H0</accession>
<reference evidence="2 3" key="1">
    <citation type="submission" date="2019-06" db="EMBL/GenBank/DDBJ databases">
        <title>Sequencing the genomes of 1000 actinobacteria strains.</title>
        <authorList>
            <person name="Klenk H.-P."/>
        </authorList>
    </citation>
    <scope>NUCLEOTIDE SEQUENCE [LARGE SCALE GENOMIC DNA]</scope>
    <source>
        <strain evidence="2 3">DSM 46699</strain>
    </source>
</reference>
<dbReference type="EMBL" id="VIWX01000005">
    <property type="protein sequence ID" value="TWF93208.1"/>
    <property type="molecule type" value="Genomic_DNA"/>
</dbReference>